<dbReference type="Pfam" id="PF00579">
    <property type="entry name" value="tRNA-synt_1b"/>
    <property type="match status" value="1"/>
</dbReference>
<dbReference type="InterPro" id="IPR050203">
    <property type="entry name" value="Trp-tRNA_synthetase"/>
</dbReference>
<dbReference type="GO" id="GO:0006436">
    <property type="term" value="P:tryptophanyl-tRNA aminoacylation"/>
    <property type="evidence" value="ECO:0007669"/>
    <property type="project" value="InterPro"/>
</dbReference>
<gene>
    <name evidence="10" type="ORF">PBRASI_LOCUS850</name>
</gene>
<dbReference type="Proteomes" id="UP000789739">
    <property type="component" value="Unassembled WGS sequence"/>
</dbReference>
<dbReference type="InterPro" id="IPR002305">
    <property type="entry name" value="aa-tRNA-synth_Ic"/>
</dbReference>
<protein>
    <recommendedName>
        <fullName evidence="2">tryptophan--tRNA ligase</fullName>
        <ecNumber evidence="2">6.1.1.2</ecNumber>
    </recommendedName>
    <alternativeName>
        <fullName evidence="8">Tryptophanyl-tRNA synthetase</fullName>
    </alternativeName>
</protein>
<evidence type="ECO:0000256" key="2">
    <source>
        <dbReference type="ARBA" id="ARBA00013161"/>
    </source>
</evidence>
<evidence type="ECO:0000256" key="1">
    <source>
        <dbReference type="ARBA" id="ARBA00005594"/>
    </source>
</evidence>
<keyword evidence="7 9" id="KW-0030">Aminoacyl-tRNA synthetase</keyword>
<dbReference type="InterPro" id="IPR014729">
    <property type="entry name" value="Rossmann-like_a/b/a_fold"/>
</dbReference>
<evidence type="ECO:0000256" key="3">
    <source>
        <dbReference type="ARBA" id="ARBA00022598"/>
    </source>
</evidence>
<comment type="similarity">
    <text evidence="1 9">Belongs to the class-I aminoacyl-tRNA synthetase family.</text>
</comment>
<evidence type="ECO:0000256" key="8">
    <source>
        <dbReference type="ARBA" id="ARBA00030268"/>
    </source>
</evidence>
<dbReference type="OrthoDB" id="15808at2759"/>
<keyword evidence="5 9" id="KW-0067">ATP-binding</keyword>
<keyword evidence="3 9" id="KW-0436">Ligase</keyword>
<dbReference type="EMBL" id="CAJVPI010000048">
    <property type="protein sequence ID" value="CAG8466359.1"/>
    <property type="molecule type" value="Genomic_DNA"/>
</dbReference>
<comment type="caution">
    <text evidence="10">The sequence shown here is derived from an EMBL/GenBank/DDBJ whole genome shotgun (WGS) entry which is preliminary data.</text>
</comment>
<evidence type="ECO:0000256" key="7">
    <source>
        <dbReference type="ARBA" id="ARBA00023146"/>
    </source>
</evidence>
<reference evidence="10" key="1">
    <citation type="submission" date="2021-06" db="EMBL/GenBank/DDBJ databases">
        <authorList>
            <person name="Kallberg Y."/>
            <person name="Tangrot J."/>
            <person name="Rosling A."/>
        </authorList>
    </citation>
    <scope>NUCLEOTIDE SEQUENCE</scope>
    <source>
        <strain evidence="10">BR232B</strain>
    </source>
</reference>
<keyword evidence="4 9" id="KW-0547">Nucleotide-binding</keyword>
<evidence type="ECO:0000256" key="5">
    <source>
        <dbReference type="ARBA" id="ARBA00022840"/>
    </source>
</evidence>
<dbReference type="GO" id="GO:0004830">
    <property type="term" value="F:tryptophan-tRNA ligase activity"/>
    <property type="evidence" value="ECO:0007669"/>
    <property type="project" value="UniProtKB-EC"/>
</dbReference>
<evidence type="ECO:0000313" key="10">
    <source>
        <dbReference type="EMBL" id="CAG8466359.1"/>
    </source>
</evidence>
<dbReference type="SUPFAM" id="SSF52374">
    <property type="entry name" value="Nucleotidylyl transferase"/>
    <property type="match status" value="1"/>
</dbReference>
<evidence type="ECO:0000313" key="11">
    <source>
        <dbReference type="Proteomes" id="UP000789739"/>
    </source>
</evidence>
<keyword evidence="6 9" id="KW-0648">Protein biosynthesis</keyword>
<dbReference type="EC" id="6.1.1.2" evidence="2"/>
<dbReference type="PRINTS" id="PR01039">
    <property type="entry name" value="TRNASYNTHTRP"/>
</dbReference>
<accession>A0A9N8VXV4</accession>
<evidence type="ECO:0000256" key="6">
    <source>
        <dbReference type="ARBA" id="ARBA00022917"/>
    </source>
</evidence>
<dbReference type="Gene3D" id="3.40.50.620">
    <property type="entry name" value="HUPs"/>
    <property type="match status" value="1"/>
</dbReference>
<keyword evidence="11" id="KW-1185">Reference proteome</keyword>
<dbReference type="Gene3D" id="1.10.240.10">
    <property type="entry name" value="Tyrosyl-Transfer RNA Synthetase"/>
    <property type="match status" value="1"/>
</dbReference>
<evidence type="ECO:0000256" key="4">
    <source>
        <dbReference type="ARBA" id="ARBA00022741"/>
    </source>
</evidence>
<dbReference type="PANTHER" id="PTHR43766:SF1">
    <property type="entry name" value="TRYPTOPHAN--TRNA LIGASE, MITOCHONDRIAL"/>
    <property type="match status" value="1"/>
</dbReference>
<dbReference type="PANTHER" id="PTHR43766">
    <property type="entry name" value="TRYPTOPHAN--TRNA LIGASE, MITOCHONDRIAL"/>
    <property type="match status" value="1"/>
</dbReference>
<name>A0A9N8VXV4_9GLOM</name>
<organism evidence="10 11">
    <name type="scientific">Paraglomus brasilianum</name>
    <dbReference type="NCBI Taxonomy" id="144538"/>
    <lineage>
        <taxon>Eukaryota</taxon>
        <taxon>Fungi</taxon>
        <taxon>Fungi incertae sedis</taxon>
        <taxon>Mucoromycota</taxon>
        <taxon>Glomeromycotina</taxon>
        <taxon>Glomeromycetes</taxon>
        <taxon>Paraglomerales</taxon>
        <taxon>Paraglomeraceae</taxon>
        <taxon>Paraglomus</taxon>
    </lineage>
</organism>
<dbReference type="AlphaFoldDB" id="A0A9N8VXV4"/>
<dbReference type="InterPro" id="IPR002306">
    <property type="entry name" value="Trp-tRNA-ligase"/>
</dbReference>
<dbReference type="GO" id="GO:0005739">
    <property type="term" value="C:mitochondrion"/>
    <property type="evidence" value="ECO:0007669"/>
    <property type="project" value="TreeGrafter"/>
</dbReference>
<dbReference type="GO" id="GO:0005524">
    <property type="term" value="F:ATP binding"/>
    <property type="evidence" value="ECO:0007669"/>
    <property type="project" value="UniProtKB-KW"/>
</dbReference>
<evidence type="ECO:0000256" key="9">
    <source>
        <dbReference type="RuleBase" id="RU363036"/>
    </source>
</evidence>
<sequence>MIQYKEKKKGQETGNLALLSYPVLMVSDILLYDADLVIVGQDQKQHLELTNDITSKFNNFCAAKVLKIPKFSIPAIGAKIMGLKNPQKKMSKSENDYIALLDSPEVINKKIKEAETDSENKIYYDPTKKPGISNLLIIYALLNNQQIKEAEKELQNLNYHQFKLKLIDLLSGKLEVIQKKYSDYLSKVGEIVEKNNNYLKNLAEKKVKIIKKELKIL</sequence>
<proteinExistence type="inferred from homology"/>